<proteinExistence type="inferred from homology"/>
<dbReference type="Gene3D" id="3.30.559.30">
    <property type="entry name" value="Nonribosomal peptide synthetase, condensation domain"/>
    <property type="match status" value="2"/>
</dbReference>
<dbReference type="RefSeq" id="XP_041560595.1">
    <property type="nucleotide sequence ID" value="XM_041694801.1"/>
</dbReference>
<dbReference type="SUPFAM" id="SSF47336">
    <property type="entry name" value="ACP-like"/>
    <property type="match status" value="2"/>
</dbReference>
<reference evidence="6" key="2">
    <citation type="submission" date="2021-02" db="EMBL/GenBank/DDBJ databases">
        <title>Aspergillus puulaauensis MK2 genome sequence.</title>
        <authorList>
            <person name="Futagami T."/>
            <person name="Mori K."/>
            <person name="Kadooka C."/>
            <person name="Tanaka T."/>
        </authorList>
    </citation>
    <scope>NUCLEOTIDE SEQUENCE</scope>
    <source>
        <strain evidence="6">MK2</strain>
    </source>
</reference>
<feature type="domain" description="Carrier" evidence="5">
    <location>
        <begin position="1"/>
        <end position="72"/>
    </location>
</feature>
<dbReference type="Gene3D" id="3.40.50.12780">
    <property type="entry name" value="N-terminal domain of ligase-like"/>
    <property type="match status" value="1"/>
</dbReference>
<reference evidence="6" key="1">
    <citation type="submission" date="2021-01" db="EMBL/GenBank/DDBJ databases">
        <authorList>
            <consortium name="Aspergillus puulaauensis MK2 genome sequencing consortium"/>
            <person name="Kazuki M."/>
            <person name="Futagami T."/>
        </authorList>
    </citation>
    <scope>NUCLEOTIDE SEQUENCE</scope>
    <source>
        <strain evidence="6">MK2</strain>
    </source>
</reference>
<dbReference type="EMBL" id="AP024448">
    <property type="protein sequence ID" value="BCS28409.1"/>
    <property type="molecule type" value="Genomic_DNA"/>
</dbReference>
<dbReference type="InterPro" id="IPR020806">
    <property type="entry name" value="PKS_PP-bd"/>
</dbReference>
<dbReference type="InterPro" id="IPR009081">
    <property type="entry name" value="PP-bd_ACP"/>
</dbReference>
<dbReference type="InterPro" id="IPR000873">
    <property type="entry name" value="AMP-dep_synth/lig_dom"/>
</dbReference>
<evidence type="ECO:0000313" key="7">
    <source>
        <dbReference type="Proteomes" id="UP000654913"/>
    </source>
</evidence>
<feature type="domain" description="Carrier" evidence="5">
    <location>
        <begin position="1046"/>
        <end position="1123"/>
    </location>
</feature>
<dbReference type="InterPro" id="IPR023213">
    <property type="entry name" value="CAT-like_dom_sf"/>
</dbReference>
<dbReference type="Pfam" id="PF00501">
    <property type="entry name" value="AMP-binding"/>
    <property type="match status" value="1"/>
</dbReference>
<dbReference type="Pfam" id="PF00550">
    <property type="entry name" value="PP-binding"/>
    <property type="match status" value="2"/>
</dbReference>
<dbReference type="SMART" id="SM00823">
    <property type="entry name" value="PKS_PP"/>
    <property type="match status" value="1"/>
</dbReference>
<comment type="similarity">
    <text evidence="4">Belongs to the NRP synthetase family.</text>
</comment>
<dbReference type="CDD" id="cd19537">
    <property type="entry name" value="C_NRPS-like"/>
    <property type="match status" value="1"/>
</dbReference>
<dbReference type="GO" id="GO:0016874">
    <property type="term" value="F:ligase activity"/>
    <property type="evidence" value="ECO:0007669"/>
    <property type="project" value="UniProtKB-KW"/>
</dbReference>
<evidence type="ECO:0000256" key="3">
    <source>
        <dbReference type="ARBA" id="ARBA00022598"/>
    </source>
</evidence>
<name>A0A7R7XX57_9EURO</name>
<evidence type="ECO:0000313" key="6">
    <source>
        <dbReference type="EMBL" id="BCS28409.1"/>
    </source>
</evidence>
<dbReference type="PANTHER" id="PTHR45527:SF11">
    <property type="entry name" value="NONRIBOSOMAL PEPTIDE SYNTHETASE 5"/>
    <property type="match status" value="1"/>
</dbReference>
<keyword evidence="2" id="KW-0597">Phosphoprotein</keyword>
<sequence length="1565" mass="172769">MQSKILAEFARELRLSVAQLDYSLSFTGLGGHSLAALRLVAACRRLGYTLTVGELLENRPLLDIISRYPLAATSSHEDQDGISHSSHDIPKDSFVNITVDAITPSLPSDESLPSPTVDTTITTAAVNTLRVPIPEMQLSLIRGSYACPGNNILAYHQMCNVAELSGLRAAWQHVLESEEIFTKAFTLEDGTGYLTDSDSTSIKWRDIIVNDQATFTAALMAKPRFTDVDFEFRAITLAGDRKACLLWHVHHAFVDGLSMTLLLDKVTRCMAGLPVEPGPCFSAVVRERNMLMEQRADDARAYWRSQKAALDSATGELQLYGCHDSDKDNTFWNGLATFAVETSSAQLDHYAHQHHVTLASIYYAAWALVLSKVCDSDNIVFGAVMSGRSLPVAGILEVVGTLVNTLPIAVRVDADENTVSFVQRVFQQLVALSAFDWSEPEHGYSRQFSSLLALQFNMSTSTTLAPQPQSTPSSRMNSGITLSITIETDGTIHIQYSRKYEQRHINIIGSYFARAVRLLTNEHYSVDMCLDGMLSLPDRQTLFQYGNCLSGLTTRASVHEDLVSLTERAARDGPTLCAVSLGPSLMTYRELDQKSNCVAAHLGMYVKRGNVVCVHAEPSFNWIVAIYGILKAGAVYCPLSAKLDPELRSSMFDASTADIYLVGPASDTRRRPKQSKYCWAVEDLLQRQSEDGEFDSPHTLCPEANAYLCFTSGSSGKPKGVLCTHQGLVAFQRDREVRLLAQPGVKVAQIMSVSFDGSIHEIFSALSYGATLVLPAPKDPFAHLHEVDTCILTPSLAATLDAADYPNLRAVYLVGEQVSQTINGHWSARTAVYNMYGPTEATCGATIKRLMPGEKVTIGRPNPTSRIYILDRQRRLAPPGLIGQIYLAGVQVSNGYLGQPQLTAERFFDDCVCRGLGEQMYATGDLGYWTETGELVCLGRNDRQVKLRGFRLDLDDLETRIAKLPDIAGAAVTRYEDDLIVMVQPGSLSRADCKRRMASVLPIHAVPRDVIPVDRFPITAAGKLDYNAIVKSVQGMQERNPNGLPPKMSATEQHVAQIWSDVLGVKVSEITTDANFIAIGGNSLLQLRLASRLSKAFSFSIPLTVIIGALTLHDLAAQIEELRTCQAQQAIHSPPPTQENRVSRMEAEWCAKYETGSVTTAFNVSFVCRLRSSVDMQRLGDSWNTVLRHHPVLRSRYRPAGIRFERAYSGDAPLAQSLAGCDVSSEINRPFIISEDDPIRVIITPDMMVVTASHIICDLTTMQVLLKQVKQIYQGASSLPSVPEYMAADAWNRVASPTDLSFWTTYLQGAPRPTRTRASYTGRSQVFRLPAETAQSISRFCKASPFSHHQLTLAAVALALALHSQSSEMDILLGGPFLNRWSEADMNTVGLFLEPIPCRIRFSPEHASDQDIDAEAFLRSVRCSSQTALAHAVPWQQLLCHLGIMPDFPNHPLFEVMVTFHNQEHALRFGLDGAEQLYTWSQGAKFGLMCEFTELPNGEILLRLEYDDALWCEEEIGRIGSAVICALEMLVRNATYAEMVTTLRTVWPEYTRSRDDMFLSSLGQV</sequence>
<dbReference type="Gene3D" id="3.30.300.30">
    <property type="match status" value="1"/>
</dbReference>
<dbReference type="GO" id="GO:0031177">
    <property type="term" value="F:phosphopantetheine binding"/>
    <property type="evidence" value="ECO:0007669"/>
    <property type="project" value="InterPro"/>
</dbReference>
<keyword evidence="1" id="KW-0596">Phosphopantetheine</keyword>
<dbReference type="Gene3D" id="3.30.559.10">
    <property type="entry name" value="Chloramphenicol acetyltransferase-like domain"/>
    <property type="match status" value="2"/>
</dbReference>
<dbReference type="PANTHER" id="PTHR45527">
    <property type="entry name" value="NONRIBOSOMAL PEPTIDE SYNTHETASE"/>
    <property type="match status" value="1"/>
</dbReference>
<dbReference type="SUPFAM" id="SSF56801">
    <property type="entry name" value="Acetyl-CoA synthetase-like"/>
    <property type="match status" value="1"/>
</dbReference>
<dbReference type="GO" id="GO:0005737">
    <property type="term" value="C:cytoplasm"/>
    <property type="evidence" value="ECO:0007669"/>
    <property type="project" value="TreeGrafter"/>
</dbReference>
<dbReference type="Pfam" id="PF00668">
    <property type="entry name" value="Condensation"/>
    <property type="match status" value="2"/>
</dbReference>
<dbReference type="PROSITE" id="PS00012">
    <property type="entry name" value="PHOSPHOPANTETHEINE"/>
    <property type="match status" value="1"/>
</dbReference>
<dbReference type="InterPro" id="IPR045851">
    <property type="entry name" value="AMP-bd_C_sf"/>
</dbReference>
<organism evidence="6 7">
    <name type="scientific">Aspergillus puulaauensis</name>
    <dbReference type="NCBI Taxonomy" id="1220207"/>
    <lineage>
        <taxon>Eukaryota</taxon>
        <taxon>Fungi</taxon>
        <taxon>Dikarya</taxon>
        <taxon>Ascomycota</taxon>
        <taxon>Pezizomycotina</taxon>
        <taxon>Eurotiomycetes</taxon>
        <taxon>Eurotiomycetidae</taxon>
        <taxon>Eurotiales</taxon>
        <taxon>Aspergillaceae</taxon>
        <taxon>Aspergillus</taxon>
    </lineage>
</organism>
<evidence type="ECO:0000256" key="1">
    <source>
        <dbReference type="ARBA" id="ARBA00022450"/>
    </source>
</evidence>
<evidence type="ECO:0000259" key="5">
    <source>
        <dbReference type="PROSITE" id="PS50075"/>
    </source>
</evidence>
<dbReference type="GeneID" id="64978406"/>
<dbReference type="InterPro" id="IPR010071">
    <property type="entry name" value="AA_adenyl_dom"/>
</dbReference>
<dbReference type="InterPro" id="IPR042099">
    <property type="entry name" value="ANL_N_sf"/>
</dbReference>
<dbReference type="KEGG" id="apuu:APUU_61457S"/>
<dbReference type="Gene3D" id="1.10.1200.10">
    <property type="entry name" value="ACP-like"/>
    <property type="match status" value="2"/>
</dbReference>
<dbReference type="InterPro" id="IPR036736">
    <property type="entry name" value="ACP-like_sf"/>
</dbReference>
<dbReference type="GO" id="GO:0044550">
    <property type="term" value="P:secondary metabolite biosynthetic process"/>
    <property type="evidence" value="ECO:0007669"/>
    <property type="project" value="TreeGrafter"/>
</dbReference>
<dbReference type="OrthoDB" id="416786at2759"/>
<dbReference type="PROSITE" id="PS00455">
    <property type="entry name" value="AMP_BINDING"/>
    <property type="match status" value="1"/>
</dbReference>
<dbReference type="NCBIfam" id="TIGR01733">
    <property type="entry name" value="AA-adenyl-dom"/>
    <property type="match status" value="1"/>
</dbReference>
<dbReference type="InterPro" id="IPR001242">
    <property type="entry name" value="Condensation_dom"/>
</dbReference>
<evidence type="ECO:0000256" key="4">
    <source>
        <dbReference type="ARBA" id="ARBA00029454"/>
    </source>
</evidence>
<dbReference type="SUPFAM" id="SSF52777">
    <property type="entry name" value="CoA-dependent acyltransferases"/>
    <property type="match status" value="4"/>
</dbReference>
<accession>A0A7R7XX57</accession>
<keyword evidence="3" id="KW-0436">Ligase</keyword>
<gene>
    <name evidence="6" type="ORF">APUU_61457S</name>
</gene>
<dbReference type="Proteomes" id="UP000654913">
    <property type="component" value="Chromosome 6"/>
</dbReference>
<dbReference type="InterPro" id="IPR006162">
    <property type="entry name" value="Ppantetheine_attach_site"/>
</dbReference>
<keyword evidence="7" id="KW-1185">Reference proteome</keyword>
<protein>
    <submittedName>
        <fullName evidence="6">Non-ribosomal peptide synthetase</fullName>
    </submittedName>
</protein>
<dbReference type="InterPro" id="IPR020845">
    <property type="entry name" value="AMP-binding_CS"/>
</dbReference>
<dbReference type="PROSITE" id="PS50075">
    <property type="entry name" value="CARRIER"/>
    <property type="match status" value="2"/>
</dbReference>
<evidence type="ECO:0000256" key="2">
    <source>
        <dbReference type="ARBA" id="ARBA00022553"/>
    </source>
</evidence>
<dbReference type="GO" id="GO:0043041">
    <property type="term" value="P:amino acid activation for nonribosomal peptide biosynthetic process"/>
    <property type="evidence" value="ECO:0007669"/>
    <property type="project" value="TreeGrafter"/>
</dbReference>